<proteinExistence type="predicted"/>
<protein>
    <submittedName>
        <fullName evidence="1">Uncharacterized protein</fullName>
    </submittedName>
</protein>
<keyword evidence="2" id="KW-1185">Reference proteome</keyword>
<evidence type="ECO:0000313" key="2">
    <source>
        <dbReference type="Proteomes" id="UP001165186"/>
    </source>
</evidence>
<accession>A0ACB5S141</accession>
<dbReference type="Proteomes" id="UP001165186">
    <property type="component" value="Unassembled WGS sequence"/>
</dbReference>
<evidence type="ECO:0000313" key="1">
    <source>
        <dbReference type="EMBL" id="GME26408.1"/>
    </source>
</evidence>
<reference evidence="1" key="1">
    <citation type="submission" date="2024-09" db="EMBL/GenBank/DDBJ databases">
        <title>Draft Genome Sequences of Neofusicoccum parvum.</title>
        <authorList>
            <person name="Ashida A."/>
            <person name="Camagna M."/>
            <person name="Tanaka A."/>
            <person name="Takemoto D."/>
        </authorList>
    </citation>
    <scope>NUCLEOTIDE SEQUENCE</scope>
    <source>
        <strain evidence="1">PPO83</strain>
    </source>
</reference>
<sequence length="201" mass="21172">MKLSAAAIFATSFVGLSASVPIERHALPPIESTAGVAPVIPSIDVARPVLKHVQIAGRQLIHEAPNSLGPITPIGGGNPGAHVPSDAFSAFNSPGPVIPADMPEPVPEKQGEHHRAAHEREELEKRHPGPDVTHKLVSIDGDAPEHGADLEGALSSGPAKPVIDRPLGKENMLDEGASEELERQREKAAKNRMIDWAGGPY</sequence>
<name>A0ACB5S141_9PEZI</name>
<dbReference type="EMBL" id="BSXG01000028">
    <property type="protein sequence ID" value="GME26408.1"/>
    <property type="molecule type" value="Genomic_DNA"/>
</dbReference>
<gene>
    <name evidence="1" type="primary">g8769</name>
    <name evidence="1" type="ORF">NpPPO83_00008769</name>
</gene>
<comment type="caution">
    <text evidence="1">The sequence shown here is derived from an EMBL/GenBank/DDBJ whole genome shotgun (WGS) entry which is preliminary data.</text>
</comment>
<organism evidence="1 2">
    <name type="scientific">Neofusicoccum parvum</name>
    <dbReference type="NCBI Taxonomy" id="310453"/>
    <lineage>
        <taxon>Eukaryota</taxon>
        <taxon>Fungi</taxon>
        <taxon>Dikarya</taxon>
        <taxon>Ascomycota</taxon>
        <taxon>Pezizomycotina</taxon>
        <taxon>Dothideomycetes</taxon>
        <taxon>Dothideomycetes incertae sedis</taxon>
        <taxon>Botryosphaeriales</taxon>
        <taxon>Botryosphaeriaceae</taxon>
        <taxon>Neofusicoccum</taxon>
    </lineage>
</organism>